<dbReference type="Pfam" id="PF10320">
    <property type="entry name" value="7TM_GPCR_Srsx"/>
    <property type="match status" value="1"/>
</dbReference>
<evidence type="ECO:0000313" key="8">
    <source>
        <dbReference type="Proteomes" id="UP001620645"/>
    </source>
</evidence>
<dbReference type="PANTHER" id="PTHR23360:SF5">
    <property type="entry name" value="G-PROTEIN COUPLED RECEPTORS FAMILY 1 PROFILE DOMAIN-CONTAINING PROTEIN"/>
    <property type="match status" value="1"/>
</dbReference>
<dbReference type="InterPro" id="IPR047130">
    <property type="entry name" value="7TM_GPCR_Srsx_nematod"/>
</dbReference>
<feature type="transmembrane region" description="Helical" evidence="5">
    <location>
        <begin position="221"/>
        <end position="242"/>
    </location>
</feature>
<keyword evidence="4 5" id="KW-0472">Membrane</keyword>
<sequence length="337" mass="37992">MQFFGVFPNNQLPFAFLLSVGIRWAIGSLGFLLNFSLVYVTWRTKTFRQLCNCLIAANALFSGLFGFSLSIGWAFALSGHPFMFEGPCAIIQTLPLVCRNVGLSSLFWIGFDRLVNALFANSFIHRHQSFYTFLIIFNISLHSGFIIISVFSMVINYPNHVTLCLTHDDTYFGPMALPLLLLNVLLSALIFLLYVLLAFVVRLKKDISVNAEITRRLLRSLMAIMIVMVTGFTLNNFVNVLLDLMVIKVTDITKAYVSIALSCLMAVAYASNAPLLIIFSGEYRKAYLRIFGPFLVRFHLISNTFLQQQLQTENNNNNNKRIQLVKVAPMGKLIAVN</sequence>
<feature type="transmembrane region" description="Helical" evidence="5">
    <location>
        <begin position="175"/>
        <end position="200"/>
    </location>
</feature>
<dbReference type="EMBL" id="JBICCN010000427">
    <property type="protein sequence ID" value="KAL3069693.1"/>
    <property type="molecule type" value="Genomic_DNA"/>
</dbReference>
<evidence type="ECO:0000256" key="3">
    <source>
        <dbReference type="ARBA" id="ARBA00022989"/>
    </source>
</evidence>
<dbReference type="AlphaFoldDB" id="A0ABD2I965"/>
<organism evidence="7 8">
    <name type="scientific">Heterodera schachtii</name>
    <name type="common">Sugarbeet cyst nematode worm</name>
    <name type="synonym">Tylenchus schachtii</name>
    <dbReference type="NCBI Taxonomy" id="97005"/>
    <lineage>
        <taxon>Eukaryota</taxon>
        <taxon>Metazoa</taxon>
        <taxon>Ecdysozoa</taxon>
        <taxon>Nematoda</taxon>
        <taxon>Chromadorea</taxon>
        <taxon>Rhabditida</taxon>
        <taxon>Tylenchina</taxon>
        <taxon>Tylenchomorpha</taxon>
        <taxon>Tylenchoidea</taxon>
        <taxon>Heteroderidae</taxon>
        <taxon>Heteroderinae</taxon>
        <taxon>Heterodera</taxon>
    </lineage>
</organism>
<dbReference type="GO" id="GO:0016020">
    <property type="term" value="C:membrane"/>
    <property type="evidence" value="ECO:0007669"/>
    <property type="project" value="UniProtKB-SubCell"/>
</dbReference>
<dbReference type="Proteomes" id="UP001620645">
    <property type="component" value="Unassembled WGS sequence"/>
</dbReference>
<feature type="transmembrane region" description="Helical" evidence="5">
    <location>
        <begin position="20"/>
        <end position="42"/>
    </location>
</feature>
<dbReference type="InterPro" id="IPR017452">
    <property type="entry name" value="GPCR_Rhodpsn_7TM"/>
</dbReference>
<dbReference type="PANTHER" id="PTHR23360">
    <property type="entry name" value="G-PROTEIN COUPLED RECEPTORS FAMILY 1 PROFILE DOMAIN-CONTAINING PROTEIN-RELATED"/>
    <property type="match status" value="1"/>
</dbReference>
<comment type="caution">
    <text evidence="7">The sequence shown here is derived from an EMBL/GenBank/DDBJ whole genome shotgun (WGS) entry which is preliminary data.</text>
</comment>
<reference evidence="7 8" key="1">
    <citation type="submission" date="2024-10" db="EMBL/GenBank/DDBJ databases">
        <authorList>
            <person name="Kim D."/>
        </authorList>
    </citation>
    <scope>NUCLEOTIDE SEQUENCE [LARGE SCALE GENOMIC DNA]</scope>
    <source>
        <strain evidence="7">Taebaek</strain>
    </source>
</reference>
<comment type="subcellular location">
    <subcellularLocation>
        <location evidence="1">Membrane</location>
    </subcellularLocation>
</comment>
<dbReference type="Gene3D" id="1.20.1070.10">
    <property type="entry name" value="Rhodopsin 7-helix transmembrane proteins"/>
    <property type="match status" value="1"/>
</dbReference>
<dbReference type="SUPFAM" id="SSF81321">
    <property type="entry name" value="Family A G protein-coupled receptor-like"/>
    <property type="match status" value="1"/>
</dbReference>
<feature type="transmembrane region" description="Helical" evidence="5">
    <location>
        <begin position="89"/>
        <end position="109"/>
    </location>
</feature>
<feature type="transmembrane region" description="Helical" evidence="5">
    <location>
        <begin position="54"/>
        <end position="77"/>
    </location>
</feature>
<keyword evidence="8" id="KW-1185">Reference proteome</keyword>
<dbReference type="InterPro" id="IPR000276">
    <property type="entry name" value="GPCR_Rhodpsn"/>
</dbReference>
<keyword evidence="3 5" id="KW-1133">Transmembrane helix</keyword>
<evidence type="ECO:0000256" key="2">
    <source>
        <dbReference type="ARBA" id="ARBA00022692"/>
    </source>
</evidence>
<feature type="transmembrane region" description="Helical" evidence="5">
    <location>
        <begin position="130"/>
        <end position="155"/>
    </location>
</feature>
<keyword evidence="2 5" id="KW-0812">Transmembrane</keyword>
<protein>
    <recommendedName>
        <fullName evidence="6">G-protein coupled receptors family 1 profile domain-containing protein</fullName>
    </recommendedName>
</protein>
<evidence type="ECO:0000313" key="7">
    <source>
        <dbReference type="EMBL" id="KAL3069693.1"/>
    </source>
</evidence>
<feature type="transmembrane region" description="Helical" evidence="5">
    <location>
        <begin position="254"/>
        <end position="279"/>
    </location>
</feature>
<gene>
    <name evidence="7" type="ORF">niasHS_015927</name>
</gene>
<dbReference type="SMART" id="SM01381">
    <property type="entry name" value="7TM_GPCR_Srsx"/>
    <property type="match status" value="1"/>
</dbReference>
<evidence type="ECO:0000256" key="1">
    <source>
        <dbReference type="ARBA" id="ARBA00004370"/>
    </source>
</evidence>
<evidence type="ECO:0000256" key="4">
    <source>
        <dbReference type="ARBA" id="ARBA00023136"/>
    </source>
</evidence>
<dbReference type="InterPro" id="IPR019424">
    <property type="entry name" value="7TM_GPCR_Srsx"/>
</dbReference>
<accession>A0ABD2I965</accession>
<dbReference type="PROSITE" id="PS50262">
    <property type="entry name" value="G_PROTEIN_RECEP_F1_2"/>
    <property type="match status" value="1"/>
</dbReference>
<proteinExistence type="predicted"/>
<evidence type="ECO:0000259" key="6">
    <source>
        <dbReference type="PROSITE" id="PS50262"/>
    </source>
</evidence>
<feature type="domain" description="G-protein coupled receptors family 1 profile" evidence="6">
    <location>
        <begin position="33"/>
        <end position="277"/>
    </location>
</feature>
<name>A0ABD2I965_HETSC</name>
<evidence type="ECO:0000256" key="5">
    <source>
        <dbReference type="SAM" id="Phobius"/>
    </source>
</evidence>